<comment type="cofactor">
    <cofactor evidence="4">
        <name>Mn(2+)</name>
        <dbReference type="ChEBI" id="CHEBI:29035"/>
    </cofactor>
    <text evidence="4">The Mn(2+) ion enhances activity.</text>
</comment>
<dbReference type="Proteomes" id="UP000250266">
    <property type="component" value="Unassembled WGS sequence"/>
</dbReference>
<feature type="binding site" evidence="4">
    <location>
        <position position="150"/>
    </location>
    <ligand>
        <name>Mn(2+)</name>
        <dbReference type="ChEBI" id="CHEBI:29035"/>
        <label>2</label>
    </ligand>
</feature>
<sequence length="421" mass="45567">MSDISKIIHKYRSNLESYESLYKHFHSYPELSFLEKETAATIHSHLSKLQAFDIFPGIGGHGLAAVFKNGSGKTVLLRADIDGLPVEEKTGLPYASKARMIDLDGVDKPVMHACGHDMHITSLLAAAEVLVSAKEEWRGTLVLVFQPAEEKGAGAEAMVVDGLYEKVPVPDVIIGAHVMPHRSGTIGTRRGLMACAADSFHLTIHGHGGHASQPHRTIDPIVCAASTILRLQTIPSREVDPKDLAVVTVGSIHAGDAENIIPSHADLKINVRTINPQTRSRVLASLRRIIDAEAEASNAPPPSLTSTTKFPFTHNDIHVTSMLEKTFAAHFPSGRHGYNPNSPRLSGSEDFSILATAVEKPSTFFLYGGVDPEAWDEAERMGTILEDIPVSHGPFYAPVVQPTLRVGVDGYVGAALTWLIR</sequence>
<feature type="domain" description="Peptidase M20 dimerisation" evidence="5">
    <location>
        <begin position="199"/>
        <end position="295"/>
    </location>
</feature>
<dbReference type="Gene3D" id="3.40.630.10">
    <property type="entry name" value="Zn peptidases"/>
    <property type="match status" value="1"/>
</dbReference>
<evidence type="ECO:0000256" key="2">
    <source>
        <dbReference type="ARBA" id="ARBA00006247"/>
    </source>
</evidence>
<dbReference type="PIRSF" id="PIRSF005962">
    <property type="entry name" value="Pept_M20D_amidohydro"/>
    <property type="match status" value="1"/>
</dbReference>
<accession>A0A8E2E0J3</accession>
<evidence type="ECO:0000256" key="4">
    <source>
        <dbReference type="PIRSR" id="PIRSR005962-1"/>
    </source>
</evidence>
<dbReference type="FunFam" id="3.30.70.360:FF:000001">
    <property type="entry name" value="N-acetyldiaminopimelate deacetylase"/>
    <property type="match status" value="1"/>
</dbReference>
<dbReference type="GO" id="GO:0046872">
    <property type="term" value="F:metal ion binding"/>
    <property type="evidence" value="ECO:0007669"/>
    <property type="project" value="UniProtKB-KW"/>
</dbReference>
<feature type="binding site" evidence="4">
    <location>
        <position position="114"/>
    </location>
    <ligand>
        <name>Mn(2+)</name>
        <dbReference type="ChEBI" id="CHEBI:29035"/>
        <label>2</label>
    </ligand>
</feature>
<dbReference type="GO" id="GO:0004180">
    <property type="term" value="F:carboxypeptidase activity"/>
    <property type="evidence" value="ECO:0007669"/>
    <property type="project" value="UniProtKB-KW"/>
</dbReference>
<keyword evidence="4" id="KW-0479">Metal-binding</keyword>
<evidence type="ECO:0000256" key="1">
    <source>
        <dbReference type="ARBA" id="ARBA00006153"/>
    </source>
</evidence>
<reference evidence="6 7" key="1">
    <citation type="journal article" date="2016" name="Nat. Commun.">
        <title>Ectomycorrhizal ecology is imprinted in the genome of the dominant symbiotic fungus Cenococcum geophilum.</title>
        <authorList>
            <consortium name="DOE Joint Genome Institute"/>
            <person name="Peter M."/>
            <person name="Kohler A."/>
            <person name="Ohm R.A."/>
            <person name="Kuo A."/>
            <person name="Krutzmann J."/>
            <person name="Morin E."/>
            <person name="Arend M."/>
            <person name="Barry K.W."/>
            <person name="Binder M."/>
            <person name="Choi C."/>
            <person name="Clum A."/>
            <person name="Copeland A."/>
            <person name="Grisel N."/>
            <person name="Haridas S."/>
            <person name="Kipfer T."/>
            <person name="LaButti K."/>
            <person name="Lindquist E."/>
            <person name="Lipzen A."/>
            <person name="Maire R."/>
            <person name="Meier B."/>
            <person name="Mihaltcheva S."/>
            <person name="Molinier V."/>
            <person name="Murat C."/>
            <person name="Poggeler S."/>
            <person name="Quandt C.A."/>
            <person name="Sperisen C."/>
            <person name="Tritt A."/>
            <person name="Tisserant E."/>
            <person name="Crous P.W."/>
            <person name="Henrissat B."/>
            <person name="Nehls U."/>
            <person name="Egli S."/>
            <person name="Spatafora J.W."/>
            <person name="Grigoriev I.V."/>
            <person name="Martin F.M."/>
        </authorList>
    </citation>
    <scope>NUCLEOTIDE SEQUENCE [LARGE SCALE GENOMIC DNA]</scope>
    <source>
        <strain evidence="6 7">CBS 459.81</strain>
    </source>
</reference>
<keyword evidence="3" id="KW-0378">Hydrolase</keyword>
<dbReference type="OrthoDB" id="6119954at2759"/>
<dbReference type="Pfam" id="PF01546">
    <property type="entry name" value="Peptidase_M20"/>
    <property type="match status" value="1"/>
</dbReference>
<dbReference type="Pfam" id="PF07687">
    <property type="entry name" value="M20_dimer"/>
    <property type="match status" value="1"/>
</dbReference>
<dbReference type="InterPro" id="IPR002933">
    <property type="entry name" value="Peptidase_M20"/>
</dbReference>
<dbReference type="SUPFAM" id="SSF53187">
    <property type="entry name" value="Zn-dependent exopeptidases"/>
    <property type="match status" value="1"/>
</dbReference>
<keyword evidence="6" id="KW-0645">Protease</keyword>
<dbReference type="AlphaFoldDB" id="A0A8E2E0J3"/>
<keyword evidence="6" id="KW-0121">Carboxypeptidase</keyword>
<dbReference type="EMBL" id="KV745363">
    <property type="protein sequence ID" value="OCK75111.1"/>
    <property type="molecule type" value="Genomic_DNA"/>
</dbReference>
<name>A0A8E2E0J3_9PEZI</name>
<gene>
    <name evidence="6" type="ORF">K432DRAFT_309283</name>
</gene>
<feature type="binding site" evidence="4">
    <location>
        <position position="116"/>
    </location>
    <ligand>
        <name>Mn(2+)</name>
        <dbReference type="ChEBI" id="CHEBI:29035"/>
        <label>2</label>
    </ligand>
</feature>
<evidence type="ECO:0000256" key="3">
    <source>
        <dbReference type="ARBA" id="ARBA00022801"/>
    </source>
</evidence>
<dbReference type="InterPro" id="IPR017439">
    <property type="entry name" value="Amidohydrolase"/>
</dbReference>
<dbReference type="InterPro" id="IPR036264">
    <property type="entry name" value="Bact_exopeptidase_dim_dom"/>
</dbReference>
<dbReference type="NCBIfam" id="TIGR01891">
    <property type="entry name" value="amidohydrolases"/>
    <property type="match status" value="1"/>
</dbReference>
<dbReference type="InterPro" id="IPR011650">
    <property type="entry name" value="Peptidase_M20_dimer"/>
</dbReference>
<evidence type="ECO:0000313" key="7">
    <source>
        <dbReference type="Proteomes" id="UP000250266"/>
    </source>
</evidence>
<comment type="similarity">
    <text evidence="2">Belongs to the peptidase M20A family.</text>
</comment>
<evidence type="ECO:0000259" key="5">
    <source>
        <dbReference type="Pfam" id="PF07687"/>
    </source>
</evidence>
<protein>
    <submittedName>
        <fullName evidence="6">Metal-dependent amidase/aminoacylase/carboxypeptidase</fullName>
    </submittedName>
</protein>
<comment type="similarity">
    <text evidence="1">Belongs to the peptidase M20 family.</text>
</comment>
<evidence type="ECO:0000313" key="6">
    <source>
        <dbReference type="EMBL" id="OCK75111.1"/>
    </source>
</evidence>
<proteinExistence type="inferred from homology"/>
<keyword evidence="4" id="KW-0464">Manganese</keyword>
<dbReference type="SUPFAM" id="SSF55031">
    <property type="entry name" value="Bacterial exopeptidase dimerisation domain"/>
    <property type="match status" value="1"/>
</dbReference>
<keyword evidence="7" id="KW-1185">Reference proteome</keyword>
<feature type="binding site" evidence="4">
    <location>
        <position position="177"/>
    </location>
    <ligand>
        <name>Mn(2+)</name>
        <dbReference type="ChEBI" id="CHEBI:29035"/>
        <label>2</label>
    </ligand>
</feature>
<organism evidence="6 7">
    <name type="scientific">Lepidopterella palustris CBS 459.81</name>
    <dbReference type="NCBI Taxonomy" id="1314670"/>
    <lineage>
        <taxon>Eukaryota</taxon>
        <taxon>Fungi</taxon>
        <taxon>Dikarya</taxon>
        <taxon>Ascomycota</taxon>
        <taxon>Pezizomycotina</taxon>
        <taxon>Dothideomycetes</taxon>
        <taxon>Pleosporomycetidae</taxon>
        <taxon>Mytilinidiales</taxon>
        <taxon>Argynnaceae</taxon>
        <taxon>Lepidopterella</taxon>
    </lineage>
</organism>
<dbReference type="Gene3D" id="3.30.70.360">
    <property type="match status" value="1"/>
</dbReference>
<dbReference type="PANTHER" id="PTHR11014">
    <property type="entry name" value="PEPTIDASE M20 FAMILY MEMBER"/>
    <property type="match status" value="1"/>
</dbReference>
<dbReference type="PANTHER" id="PTHR11014:SF63">
    <property type="entry name" value="METALLOPEPTIDASE, PUTATIVE (AFU_ORTHOLOGUE AFUA_6G09600)-RELATED"/>
    <property type="match status" value="1"/>
</dbReference>